<reference evidence="1 2" key="1">
    <citation type="submission" date="2019-06" db="EMBL/GenBank/DDBJ databases">
        <title>Sequencing the genomes of 1000 actinobacteria strains.</title>
        <authorList>
            <person name="Klenk H.-P."/>
        </authorList>
    </citation>
    <scope>NUCLEOTIDE SEQUENCE [LARGE SCALE GENOMIC DNA]</scope>
    <source>
        <strain evidence="1 2">DSM 19560</strain>
    </source>
</reference>
<dbReference type="OrthoDB" id="1362002at2"/>
<gene>
    <name evidence="1" type="ORF">BKA23_0549</name>
</gene>
<name>A0A561E822_9MICO</name>
<dbReference type="Proteomes" id="UP000318297">
    <property type="component" value="Unassembled WGS sequence"/>
</dbReference>
<dbReference type="AlphaFoldDB" id="A0A561E822"/>
<evidence type="ECO:0000313" key="1">
    <source>
        <dbReference type="EMBL" id="TWE11763.1"/>
    </source>
</evidence>
<evidence type="ECO:0000313" key="2">
    <source>
        <dbReference type="Proteomes" id="UP000318297"/>
    </source>
</evidence>
<organism evidence="1 2">
    <name type="scientific">Rudaeicoccus suwonensis</name>
    <dbReference type="NCBI Taxonomy" id="657409"/>
    <lineage>
        <taxon>Bacteria</taxon>
        <taxon>Bacillati</taxon>
        <taxon>Actinomycetota</taxon>
        <taxon>Actinomycetes</taxon>
        <taxon>Micrococcales</taxon>
        <taxon>Dermacoccaceae</taxon>
        <taxon>Rudaeicoccus</taxon>
    </lineage>
</organism>
<dbReference type="InterPro" id="IPR021388">
    <property type="entry name" value="DUF3024"/>
</dbReference>
<keyword evidence="2" id="KW-1185">Reference proteome</keyword>
<accession>A0A561E822</accession>
<sequence>MDDNIDQARPSDFREFAKTRSSVDALREWVARRNSASDARWFLLLQEGLGSIVLSENESGSSIPIARFPRTDGYWRLQWMRGSGKWVDYEPGKRYRTLATPMLLIQEDADGCFFG</sequence>
<protein>
    <submittedName>
        <fullName evidence="1">DUF3024 family protein</fullName>
    </submittedName>
</protein>
<dbReference type="Pfam" id="PF11225">
    <property type="entry name" value="DUF3024"/>
    <property type="match status" value="1"/>
</dbReference>
<dbReference type="RefSeq" id="WP_145225241.1">
    <property type="nucleotide sequence ID" value="NZ_VIVQ01000001.1"/>
</dbReference>
<comment type="caution">
    <text evidence="1">The sequence shown here is derived from an EMBL/GenBank/DDBJ whole genome shotgun (WGS) entry which is preliminary data.</text>
</comment>
<proteinExistence type="predicted"/>
<dbReference type="EMBL" id="VIVQ01000001">
    <property type="protein sequence ID" value="TWE11763.1"/>
    <property type="molecule type" value="Genomic_DNA"/>
</dbReference>